<name>A0AAD6WW70_9AGAR</name>
<dbReference type="GO" id="GO:0005739">
    <property type="term" value="C:mitochondrion"/>
    <property type="evidence" value="ECO:0007669"/>
    <property type="project" value="TreeGrafter"/>
</dbReference>
<dbReference type="PANTHER" id="PTHR10696:SF25">
    <property type="entry name" value="OXIDOREDUCTASE AIM17-RELATED"/>
    <property type="match status" value="1"/>
</dbReference>
<keyword evidence="4 9" id="KW-0223">Dioxygenase</keyword>
<accession>A0AAD6WW70</accession>
<proteinExistence type="inferred from homology"/>
<reference evidence="9" key="1">
    <citation type="submission" date="2023-03" db="EMBL/GenBank/DDBJ databases">
        <title>Massive genome expansion in bonnet fungi (Mycena s.s.) driven by repeated elements and novel gene families across ecological guilds.</title>
        <authorList>
            <consortium name="Lawrence Berkeley National Laboratory"/>
            <person name="Harder C.B."/>
            <person name="Miyauchi S."/>
            <person name="Viragh M."/>
            <person name="Kuo A."/>
            <person name="Thoen E."/>
            <person name="Andreopoulos B."/>
            <person name="Lu D."/>
            <person name="Skrede I."/>
            <person name="Drula E."/>
            <person name="Henrissat B."/>
            <person name="Morin E."/>
            <person name="Kohler A."/>
            <person name="Barry K."/>
            <person name="LaButti K."/>
            <person name="Morin E."/>
            <person name="Salamov A."/>
            <person name="Lipzen A."/>
            <person name="Mereny Z."/>
            <person name="Hegedus B."/>
            <person name="Baldrian P."/>
            <person name="Stursova M."/>
            <person name="Weitz H."/>
            <person name="Taylor A."/>
            <person name="Grigoriev I.V."/>
            <person name="Nagy L.G."/>
            <person name="Martin F."/>
            <person name="Kauserud H."/>
        </authorList>
    </citation>
    <scope>NUCLEOTIDE SEQUENCE</scope>
    <source>
        <strain evidence="9">CBHHK200</strain>
    </source>
</reference>
<dbReference type="InterPro" id="IPR003819">
    <property type="entry name" value="TauD/TfdA-like"/>
</dbReference>
<evidence type="ECO:0000256" key="1">
    <source>
        <dbReference type="ARBA" id="ARBA00001954"/>
    </source>
</evidence>
<evidence type="ECO:0000256" key="2">
    <source>
        <dbReference type="ARBA" id="ARBA00008654"/>
    </source>
</evidence>
<evidence type="ECO:0000313" key="10">
    <source>
        <dbReference type="Proteomes" id="UP001218188"/>
    </source>
</evidence>
<keyword evidence="6" id="KW-0408">Iron</keyword>
<dbReference type="InterPro" id="IPR050411">
    <property type="entry name" value="AlphaKG_dependent_hydroxylases"/>
</dbReference>
<dbReference type="EMBL" id="JARJCM010000188">
    <property type="protein sequence ID" value="KAJ7023439.1"/>
    <property type="molecule type" value="Genomic_DNA"/>
</dbReference>
<dbReference type="Gene3D" id="3.60.130.10">
    <property type="entry name" value="Clavaminate synthase-like"/>
    <property type="match status" value="1"/>
</dbReference>
<evidence type="ECO:0000259" key="7">
    <source>
        <dbReference type="Pfam" id="PF02668"/>
    </source>
</evidence>
<evidence type="ECO:0000256" key="6">
    <source>
        <dbReference type="ARBA" id="ARBA00023004"/>
    </source>
</evidence>
<organism evidence="9 10">
    <name type="scientific">Mycena alexandri</name>
    <dbReference type="NCBI Taxonomy" id="1745969"/>
    <lineage>
        <taxon>Eukaryota</taxon>
        <taxon>Fungi</taxon>
        <taxon>Dikarya</taxon>
        <taxon>Basidiomycota</taxon>
        <taxon>Agaricomycotina</taxon>
        <taxon>Agaricomycetes</taxon>
        <taxon>Agaricomycetidae</taxon>
        <taxon>Agaricales</taxon>
        <taxon>Marasmiineae</taxon>
        <taxon>Mycenaceae</taxon>
        <taxon>Mycena</taxon>
    </lineage>
</organism>
<evidence type="ECO:0000259" key="8">
    <source>
        <dbReference type="Pfam" id="PF06155"/>
    </source>
</evidence>
<dbReference type="InterPro" id="IPR010376">
    <property type="entry name" value="GBBH-like_N"/>
</dbReference>
<dbReference type="GO" id="GO:0045329">
    <property type="term" value="P:carnitine biosynthetic process"/>
    <property type="evidence" value="ECO:0007669"/>
    <property type="project" value="TreeGrafter"/>
</dbReference>
<dbReference type="SUPFAM" id="SSF51197">
    <property type="entry name" value="Clavaminate synthase-like"/>
    <property type="match status" value="1"/>
</dbReference>
<dbReference type="Pfam" id="PF06155">
    <property type="entry name" value="GBBH-like_N"/>
    <property type="match status" value="1"/>
</dbReference>
<evidence type="ECO:0000313" key="9">
    <source>
        <dbReference type="EMBL" id="KAJ7023439.1"/>
    </source>
</evidence>
<evidence type="ECO:0000256" key="4">
    <source>
        <dbReference type="ARBA" id="ARBA00022964"/>
    </source>
</evidence>
<keyword evidence="10" id="KW-1185">Reference proteome</keyword>
<dbReference type="GO" id="GO:0016706">
    <property type="term" value="F:2-oxoglutarate-dependent dioxygenase activity"/>
    <property type="evidence" value="ECO:0007669"/>
    <property type="project" value="UniProtKB-ARBA"/>
</dbReference>
<dbReference type="Proteomes" id="UP001218188">
    <property type="component" value="Unassembled WGS sequence"/>
</dbReference>
<evidence type="ECO:0000256" key="5">
    <source>
        <dbReference type="ARBA" id="ARBA00023002"/>
    </source>
</evidence>
<dbReference type="AlphaFoldDB" id="A0AAD6WW70"/>
<gene>
    <name evidence="9" type="ORF">C8F04DRAFT_1213273</name>
</gene>
<dbReference type="InterPro" id="IPR038492">
    <property type="entry name" value="GBBH-like_N_sf"/>
</dbReference>
<dbReference type="Gene3D" id="3.30.2020.30">
    <property type="match status" value="1"/>
</dbReference>
<comment type="cofactor">
    <cofactor evidence="1">
        <name>Fe(2+)</name>
        <dbReference type="ChEBI" id="CHEBI:29033"/>
    </cofactor>
</comment>
<keyword evidence="3" id="KW-0479">Metal-binding</keyword>
<comment type="similarity">
    <text evidence="2">Belongs to the gamma-BBH/TMLD family.</text>
</comment>
<keyword evidence="5" id="KW-0560">Oxidoreductase</keyword>
<sequence>MSVLRALWRGSRLCSASSNRLPTLCRYSSVAQTHDGKGLIIDAFGGATFPFVWLRDSCPSTIHPTTSQKLRRTSDILPDIRPAASDESVRLTDAGLHIHWADGHASFFPRDFLRLHSSPAHLTAFHGDPTERLWNRAEISATPDLFVPYASLNHDIGLRVAIDQLCAHGLLFVTGVPHEDMADATCELRALVARFSHIRETFYGQVWDVVNVRESRNIAYTNLDLGFHMDLLYFKHPPKYQILHCLRNRVRGGASLFADAFRAAERLRRDHPAEFAALATMEVPFHYINDGHHLHHTHPTIELSPSNDGMEGKITQINYSPPFQAPLLLSTPPLFYDGLRRFASFLDDPARGSVYEYQLKEGDAVIFDNRRVLHARTAFSEIEGEEKVAGGGKDGEPNRWLKGCYFEADELLDRGRILRKRL</sequence>
<dbReference type="PANTHER" id="PTHR10696">
    <property type="entry name" value="GAMMA-BUTYROBETAINE HYDROXYLASE-RELATED"/>
    <property type="match status" value="1"/>
</dbReference>
<dbReference type="GO" id="GO:0046872">
    <property type="term" value="F:metal ion binding"/>
    <property type="evidence" value="ECO:0007669"/>
    <property type="project" value="UniProtKB-KW"/>
</dbReference>
<dbReference type="InterPro" id="IPR042098">
    <property type="entry name" value="TauD-like_sf"/>
</dbReference>
<protein>
    <submittedName>
        <fullName evidence="9">Gamma-butyrobetaine dioxygenase</fullName>
    </submittedName>
</protein>
<feature type="domain" description="Gamma-butyrobetaine hydroxylase-like N-terminal" evidence="8">
    <location>
        <begin position="47"/>
        <end position="113"/>
    </location>
</feature>
<dbReference type="CDD" id="cd00250">
    <property type="entry name" value="CAS_like"/>
    <property type="match status" value="1"/>
</dbReference>
<dbReference type="Pfam" id="PF02668">
    <property type="entry name" value="TauD"/>
    <property type="match status" value="1"/>
</dbReference>
<evidence type="ECO:0000256" key="3">
    <source>
        <dbReference type="ARBA" id="ARBA00022723"/>
    </source>
</evidence>
<feature type="domain" description="TauD/TfdA-like" evidence="7">
    <location>
        <begin position="159"/>
        <end position="405"/>
    </location>
</feature>
<comment type="caution">
    <text evidence="9">The sequence shown here is derived from an EMBL/GenBank/DDBJ whole genome shotgun (WGS) entry which is preliminary data.</text>
</comment>